<proteinExistence type="predicted"/>
<evidence type="ECO:0000313" key="1">
    <source>
        <dbReference type="EnsemblMetazoa" id="BGLB027854-PA"/>
    </source>
</evidence>
<dbReference type="Proteomes" id="UP000076420">
    <property type="component" value="Unassembled WGS sequence"/>
</dbReference>
<reference evidence="1" key="1">
    <citation type="submission" date="2020-05" db="UniProtKB">
        <authorList>
            <consortium name="EnsemblMetazoa"/>
        </authorList>
    </citation>
    <scope>IDENTIFICATION</scope>
    <source>
        <strain evidence="1">BB02</strain>
    </source>
</reference>
<evidence type="ECO:0000313" key="2">
    <source>
        <dbReference type="Proteomes" id="UP000076420"/>
    </source>
</evidence>
<sequence>MVYKVSKGGVRSGNTLRGLRSLQSKRYARQACIVGRSSLATQDIELLVSNTTDDSYISEALTSTDVILSLNKKQRWRLPATVSHMIKAGYFDKDNAMVSILERHKLKRRANCVSFVCNRGLYGHVIPTQKRYFSFNMDKLADEKSSRMIKRAKAEILKKIAKLPKSKEPSSQCENVDAFTISNPHAKEHGPLSSSKPEYRLEVFYPCPRSCSLSFNPKYTDVKLEMNEAGKLEMRSNVRTSKKTQRHRQKLTHKEIDIFDEELIQNDVENMWEEDIIHDSKIGDSITSFTSRDKVSDSDDDSNFDQGLKVNDNILACLIAQAEKAKKIWGVIPAKRSRKSSKAMPECVKKERPHIIYTQEINENQKLNRIRKSQADYQAIEAALHYGKVILCDSEISPEKLKERFGQNFSEADCEPRRFTINITDDIVNTLSTSRSVKLGSGLTSFLVLIQDGFYDILSACKIDRLSVKEAEPTSLFPHVTRFLNSCVQMKQSLHHVAEYTFVLLQSVPQSLERQRALKLANDLSGYCSFISSVFEAGTSQDPRVAFRRLVDIRTWSGRALDALLVTVDAFRS</sequence>
<dbReference type="OrthoDB" id="1431934at2759"/>
<name>A0A2C9L7S0_BIOGL</name>
<dbReference type="STRING" id="6526.A0A2C9L7S0"/>
<dbReference type="KEGG" id="bgt:106077360"/>
<dbReference type="AlphaFoldDB" id="A0A2C9L7S0"/>
<accession>A0A2C9L7S0</accession>
<dbReference type="VEuPathDB" id="VectorBase:BGLAX_031785"/>
<dbReference type="EnsemblMetazoa" id="BGLB027854-RA">
    <property type="protein sequence ID" value="BGLB027854-PA"/>
    <property type="gene ID" value="BGLB027854"/>
</dbReference>
<dbReference type="VEuPathDB" id="VectorBase:BGLB027854"/>
<gene>
    <name evidence="1" type="primary">106077360</name>
</gene>
<organism evidence="1 2">
    <name type="scientific">Biomphalaria glabrata</name>
    <name type="common">Bloodfluke planorb</name>
    <name type="synonym">Freshwater snail</name>
    <dbReference type="NCBI Taxonomy" id="6526"/>
    <lineage>
        <taxon>Eukaryota</taxon>
        <taxon>Metazoa</taxon>
        <taxon>Spiralia</taxon>
        <taxon>Lophotrochozoa</taxon>
        <taxon>Mollusca</taxon>
        <taxon>Gastropoda</taxon>
        <taxon>Heterobranchia</taxon>
        <taxon>Euthyneura</taxon>
        <taxon>Panpulmonata</taxon>
        <taxon>Hygrophila</taxon>
        <taxon>Lymnaeoidea</taxon>
        <taxon>Planorbidae</taxon>
        <taxon>Biomphalaria</taxon>
    </lineage>
</organism>
<protein>
    <submittedName>
        <fullName evidence="1">Uncharacterized protein</fullName>
    </submittedName>
</protein>